<dbReference type="Gene3D" id="3.30.428.10">
    <property type="entry name" value="HIT-like"/>
    <property type="match status" value="1"/>
</dbReference>
<gene>
    <name evidence="5" type="ORF">SGUI_0858</name>
</gene>
<dbReference type="GO" id="GO:0003824">
    <property type="term" value="F:catalytic activity"/>
    <property type="evidence" value="ECO:0007669"/>
    <property type="project" value="InterPro"/>
</dbReference>
<dbReference type="PRINTS" id="PR00332">
    <property type="entry name" value="HISTRIAD"/>
</dbReference>
<dbReference type="PANTHER" id="PTHR46648">
    <property type="entry name" value="HIT FAMILY PROTEIN 1"/>
    <property type="match status" value="1"/>
</dbReference>
<dbReference type="PROSITE" id="PS51084">
    <property type="entry name" value="HIT_2"/>
    <property type="match status" value="1"/>
</dbReference>
<evidence type="ECO:0000313" key="5">
    <source>
        <dbReference type="EMBL" id="ANS78254.1"/>
    </source>
</evidence>
<evidence type="ECO:0000259" key="4">
    <source>
        <dbReference type="PROSITE" id="PS51084"/>
    </source>
</evidence>
<dbReference type="GO" id="GO:0009117">
    <property type="term" value="P:nucleotide metabolic process"/>
    <property type="evidence" value="ECO:0007669"/>
    <property type="project" value="TreeGrafter"/>
</dbReference>
<dbReference type="KEGG" id="serj:SGUI_0858"/>
<feature type="domain" description="HIT" evidence="4">
    <location>
        <begin position="4"/>
        <end position="109"/>
    </location>
</feature>
<evidence type="ECO:0000256" key="1">
    <source>
        <dbReference type="PIRSR" id="PIRSR601310-1"/>
    </source>
</evidence>
<dbReference type="STRING" id="1758689.SGUI_0858"/>
<feature type="short sequence motif" description="Histidine triad motif" evidence="2 3">
    <location>
        <begin position="94"/>
        <end position="98"/>
    </location>
</feature>
<dbReference type="SUPFAM" id="SSF54197">
    <property type="entry name" value="HIT-like"/>
    <property type="match status" value="1"/>
</dbReference>
<evidence type="ECO:0000256" key="2">
    <source>
        <dbReference type="PIRSR" id="PIRSR601310-3"/>
    </source>
</evidence>
<reference evidence="5 6" key="1">
    <citation type="submission" date="2016-03" db="EMBL/GenBank/DDBJ databases">
        <title>Shallow-sea hydrothermal system.</title>
        <authorList>
            <person name="Tang K."/>
        </authorList>
    </citation>
    <scope>NUCLEOTIDE SEQUENCE [LARGE SCALE GENOMIC DNA]</scope>
    <source>
        <strain evidence="5 6">JLT9</strain>
    </source>
</reference>
<dbReference type="EMBL" id="CP014989">
    <property type="protein sequence ID" value="ANS78254.1"/>
    <property type="molecule type" value="Genomic_DNA"/>
</dbReference>
<dbReference type="InterPro" id="IPR001310">
    <property type="entry name" value="Histidine_triad_HIT"/>
</dbReference>
<dbReference type="Pfam" id="PF01230">
    <property type="entry name" value="HIT"/>
    <property type="match status" value="1"/>
</dbReference>
<dbReference type="RefSeq" id="WP_066636763.1">
    <property type="nucleotide sequence ID" value="NZ_CP014989.1"/>
</dbReference>
<organism evidence="5 6">
    <name type="scientific">Serinicoccus hydrothermalis</name>
    <dbReference type="NCBI Taxonomy" id="1758689"/>
    <lineage>
        <taxon>Bacteria</taxon>
        <taxon>Bacillati</taxon>
        <taxon>Actinomycetota</taxon>
        <taxon>Actinomycetes</taxon>
        <taxon>Micrococcales</taxon>
        <taxon>Ornithinimicrobiaceae</taxon>
        <taxon>Serinicoccus</taxon>
    </lineage>
</organism>
<dbReference type="Proteomes" id="UP000092482">
    <property type="component" value="Chromosome"/>
</dbReference>
<dbReference type="PANTHER" id="PTHR46648:SF1">
    <property type="entry name" value="ADENOSINE 5'-MONOPHOSPHORAMIDASE HNT1"/>
    <property type="match status" value="1"/>
</dbReference>
<proteinExistence type="predicted"/>
<keyword evidence="6" id="KW-1185">Reference proteome</keyword>
<dbReference type="InterPro" id="IPR011146">
    <property type="entry name" value="HIT-like"/>
</dbReference>
<dbReference type="OrthoDB" id="9784774at2"/>
<evidence type="ECO:0000256" key="3">
    <source>
        <dbReference type="PROSITE-ProRule" id="PRU00464"/>
    </source>
</evidence>
<dbReference type="InterPro" id="IPR036265">
    <property type="entry name" value="HIT-like_sf"/>
</dbReference>
<evidence type="ECO:0000313" key="6">
    <source>
        <dbReference type="Proteomes" id="UP000092482"/>
    </source>
</evidence>
<dbReference type="PATRIC" id="fig|1758689.4.peg.889"/>
<feature type="active site" description="Tele-AMP-histidine intermediate" evidence="1">
    <location>
        <position position="96"/>
    </location>
</feature>
<sequence length="135" mass="14911">MSCLFCRIVAGEEPADLVLEREDVVGFLDVRPVFKGHVLLVPREHVDTLTELPDTLVEPFFGTVREVAAVVRDELGAQGSFVAMNNTVSQSVPHLHAHVVPRTKGDGLRGFFWPRVRYEEGEAAEYAGRLRAALG</sequence>
<dbReference type="AlphaFoldDB" id="A0A1B1NA16"/>
<name>A0A1B1NA16_9MICO</name>
<accession>A0A1B1NA16</accession>
<protein>
    <submittedName>
        <fullName evidence="5">Histidine triad (HIT) nucleotide-binding protein</fullName>
    </submittedName>
</protein>